<feature type="domain" description="THUMP-like" evidence="2">
    <location>
        <begin position="342"/>
        <end position="430"/>
    </location>
</feature>
<comment type="caution">
    <text evidence="3">The sequence shown here is derived from an EMBL/GenBank/DDBJ whole genome shotgun (WGS) entry which is preliminary data.</text>
</comment>
<feature type="region of interest" description="Disordered" evidence="1">
    <location>
        <begin position="390"/>
        <end position="412"/>
    </location>
</feature>
<dbReference type="Proteomes" id="UP000535437">
    <property type="component" value="Unassembled WGS sequence"/>
</dbReference>
<evidence type="ECO:0000313" key="4">
    <source>
        <dbReference type="Proteomes" id="UP000535437"/>
    </source>
</evidence>
<gene>
    <name evidence="3" type="ORF">HNR09_000749</name>
</gene>
<evidence type="ECO:0000256" key="1">
    <source>
        <dbReference type="SAM" id="MobiDB-lite"/>
    </source>
</evidence>
<dbReference type="Gene3D" id="3.40.50.150">
    <property type="entry name" value="Vaccinia Virus protein VP39"/>
    <property type="match status" value="1"/>
</dbReference>
<dbReference type="Pfam" id="PF18096">
    <property type="entry name" value="Thump_like"/>
    <property type="match status" value="1"/>
</dbReference>
<dbReference type="SUPFAM" id="SSF53335">
    <property type="entry name" value="S-adenosyl-L-methionine-dependent methyltransferases"/>
    <property type="match status" value="1"/>
</dbReference>
<reference evidence="3 4" key="1">
    <citation type="submission" date="2020-07" db="EMBL/GenBank/DDBJ databases">
        <title>Sequencing the genomes of 1000 actinobacteria strains.</title>
        <authorList>
            <person name="Klenk H.-P."/>
        </authorList>
    </citation>
    <scope>NUCLEOTIDE SEQUENCE [LARGE SCALE GENOMIC DNA]</scope>
    <source>
        <strain evidence="3 4">DSM 15475</strain>
    </source>
</reference>
<dbReference type="AlphaFoldDB" id="A0A7Z0GM13"/>
<organism evidence="3 4">
    <name type="scientific">Nesterenkonia xinjiangensis</name>
    <dbReference type="NCBI Taxonomy" id="225327"/>
    <lineage>
        <taxon>Bacteria</taxon>
        <taxon>Bacillati</taxon>
        <taxon>Actinomycetota</taxon>
        <taxon>Actinomycetes</taxon>
        <taxon>Micrococcales</taxon>
        <taxon>Micrococcaceae</taxon>
        <taxon>Nesterenkonia</taxon>
    </lineage>
</organism>
<keyword evidence="4" id="KW-1185">Reference proteome</keyword>
<name>A0A7Z0GM13_9MICC</name>
<dbReference type="InterPro" id="IPR041497">
    <property type="entry name" value="Thump-like"/>
</dbReference>
<dbReference type="EMBL" id="JACCFY010000001">
    <property type="protein sequence ID" value="NYJ77338.1"/>
    <property type="molecule type" value="Genomic_DNA"/>
</dbReference>
<evidence type="ECO:0000313" key="3">
    <source>
        <dbReference type="EMBL" id="NYJ77338.1"/>
    </source>
</evidence>
<dbReference type="InterPro" id="IPR029063">
    <property type="entry name" value="SAM-dependent_MTases_sf"/>
</dbReference>
<proteinExistence type="predicted"/>
<protein>
    <recommendedName>
        <fullName evidence="2">THUMP-like domain-containing protein</fullName>
    </recommendedName>
</protein>
<sequence length="432" mass="46075">MPETSALAPLLTPQGWELVNSLPPYDPDDAARLNQELRRAGHPPELVAAALTQSRLRRDAAQKFGDFAARMLFTPDGLQQATRLPVAAAHARRFRDAGLTHVADLGCGLGGDSLALASLGLQVIAVDADEDTAAAATMNLTPFPEAQVRHTTAEAFVAELGEPQDWGLWLDPARRDAGRGHGADGGARRIWDPESFSPPLSFVTALAATGLPLGVKLGPGIPHDLIPADCEAEWISVDGQVVEVALWFNALARPGIRRAATVMSPSSVEELTSGADFEQHRSPDGTLGPEGLAGLLCEPDGAVIRAGLVADLAERLGGRMLDEHIAYFVLPADSAPPATAAVRCHRVLETFPYSVKRLRSWVREQGVTSVEIKKRGVDVVPETLRRQILPGKKGRKAGSMKAGSPTTDGPQHRTLVITRLGDQRMVAVVEPL</sequence>
<dbReference type="RefSeq" id="WP_179540834.1">
    <property type="nucleotide sequence ID" value="NZ_BAAALL010000004.1"/>
</dbReference>
<evidence type="ECO:0000259" key="2">
    <source>
        <dbReference type="Pfam" id="PF18096"/>
    </source>
</evidence>
<accession>A0A7Z0GM13</accession>